<dbReference type="AlphaFoldDB" id="A0A4Z0RU25"/>
<keyword evidence="1" id="KW-1133">Transmembrane helix</keyword>
<accession>A0A4Z0RU25</accession>
<comment type="caution">
    <text evidence="2">The sequence shown here is derived from an EMBL/GenBank/DDBJ whole genome shotgun (WGS) entry which is preliminary data.</text>
</comment>
<evidence type="ECO:0000313" key="3">
    <source>
        <dbReference type="Proteomes" id="UP000297646"/>
    </source>
</evidence>
<keyword evidence="1" id="KW-0812">Transmembrane</keyword>
<organism evidence="2 3">
    <name type="scientific">Weissella confusa</name>
    <name type="common">Lactobacillus confusus</name>
    <dbReference type="NCBI Taxonomy" id="1583"/>
    <lineage>
        <taxon>Bacteria</taxon>
        <taxon>Bacillati</taxon>
        <taxon>Bacillota</taxon>
        <taxon>Bacilli</taxon>
        <taxon>Lactobacillales</taxon>
        <taxon>Lactobacillaceae</taxon>
        <taxon>Weissella</taxon>
    </lineage>
</organism>
<dbReference type="PANTHER" id="PTHR33989:SF4">
    <property type="entry name" value="PTS SYSTEM N,N'-DIACETYLCHITOBIOSE-SPECIFIC EIIC COMPONENT"/>
    <property type="match status" value="1"/>
</dbReference>
<dbReference type="Proteomes" id="UP000297646">
    <property type="component" value="Unassembled WGS sequence"/>
</dbReference>
<feature type="transmembrane region" description="Helical" evidence="1">
    <location>
        <begin position="114"/>
        <end position="133"/>
    </location>
</feature>
<name>A0A4Z0RU25_WEICO</name>
<sequence>MKENIQAVRRAMQQMLPLVLMLTWLYLLQQLFLRPDGYFAVTLGYGRNVIPAFGEINRVVTLFLDKGFQIMGVLVIVLAIQKRLQDEFQGHQQTILLSLVTLVSWQMLNTTASLMNLAVLPLMVFAIMVPVQLVKPRHRYLVAIVVTLIIGAYAVTLHSWLKLSLFGLMQQGLITLIGDGSTDLWQTWLWVLVAVFGNWFGLNAVAGVIRPDISATAANENLVAALQHQTIPHVFSLYPLSAFVWFGGAGLMLALLITYLIQARNKPLPLLLILTIIPTFFDQWWALAFALPIMWNWRVLRTMIIASTVNLGIGALLLAVHLAPAVYWVPSGTPTILFGGLASHNMWLYILVTIGLLALDVVIFWRVVQELHKSGEVAYA</sequence>
<evidence type="ECO:0008006" key="4">
    <source>
        <dbReference type="Google" id="ProtNLM"/>
    </source>
</evidence>
<dbReference type="EMBL" id="PVSN01000055">
    <property type="protein sequence ID" value="TGE71733.1"/>
    <property type="molecule type" value="Genomic_DNA"/>
</dbReference>
<reference evidence="2 3" key="1">
    <citation type="submission" date="2018-03" db="EMBL/GenBank/DDBJ databases">
        <title>Genome sequencing of Weissella confusa isolates.</title>
        <authorList>
            <person name="Kajala I."/>
            <person name="Baruah R."/>
            <person name="Bergsveinson J."/>
            <person name="Juvonen R."/>
            <person name="Ziola B."/>
        </authorList>
    </citation>
    <scope>NUCLEOTIDE SEQUENCE [LARGE SCALE GENOMIC DNA]</scope>
    <source>
        <strain evidence="2 3">VTT E-062653</strain>
    </source>
</reference>
<dbReference type="InterPro" id="IPR051088">
    <property type="entry name" value="PTS_Sugar-EIIC/EIIB"/>
</dbReference>
<proteinExistence type="predicted"/>
<feature type="transmembrane region" description="Helical" evidence="1">
    <location>
        <begin position="303"/>
        <end position="327"/>
    </location>
</feature>
<dbReference type="RefSeq" id="WP_135520152.1">
    <property type="nucleotide sequence ID" value="NZ_PVSN01000055.1"/>
</dbReference>
<feature type="transmembrane region" description="Helical" evidence="1">
    <location>
        <begin position="140"/>
        <end position="161"/>
    </location>
</feature>
<dbReference type="OrthoDB" id="1651152at2"/>
<protein>
    <recommendedName>
        <fullName evidence="4">PTS system, cellobiose-specific IIC component</fullName>
    </recommendedName>
</protein>
<feature type="transmembrane region" description="Helical" evidence="1">
    <location>
        <begin position="237"/>
        <end position="262"/>
    </location>
</feature>
<keyword evidence="1" id="KW-0472">Membrane</keyword>
<feature type="transmembrane region" description="Helical" evidence="1">
    <location>
        <begin position="188"/>
        <end position="209"/>
    </location>
</feature>
<evidence type="ECO:0000313" key="2">
    <source>
        <dbReference type="EMBL" id="TGE71733.1"/>
    </source>
</evidence>
<gene>
    <name evidence="2" type="ORF">C6P11_08005</name>
</gene>
<dbReference type="PANTHER" id="PTHR33989">
    <property type="match status" value="1"/>
</dbReference>
<evidence type="ECO:0000256" key="1">
    <source>
        <dbReference type="SAM" id="Phobius"/>
    </source>
</evidence>
<feature type="transmembrane region" description="Helical" evidence="1">
    <location>
        <begin position="268"/>
        <end position="291"/>
    </location>
</feature>
<feature type="transmembrane region" description="Helical" evidence="1">
    <location>
        <begin position="347"/>
        <end position="368"/>
    </location>
</feature>